<dbReference type="Proteomes" id="UP001153069">
    <property type="component" value="Unassembled WGS sequence"/>
</dbReference>
<evidence type="ECO:0000313" key="2">
    <source>
        <dbReference type="Proteomes" id="UP001153069"/>
    </source>
</evidence>
<keyword evidence="2" id="KW-1185">Reference proteome</keyword>
<dbReference type="EMBL" id="CAICTM010000650">
    <property type="protein sequence ID" value="CAB9514403.1"/>
    <property type="molecule type" value="Genomic_DNA"/>
</dbReference>
<gene>
    <name evidence="1" type="ORF">SEMRO_651_G181590.1</name>
</gene>
<organism evidence="1 2">
    <name type="scientific">Seminavis robusta</name>
    <dbReference type="NCBI Taxonomy" id="568900"/>
    <lineage>
        <taxon>Eukaryota</taxon>
        <taxon>Sar</taxon>
        <taxon>Stramenopiles</taxon>
        <taxon>Ochrophyta</taxon>
        <taxon>Bacillariophyta</taxon>
        <taxon>Bacillariophyceae</taxon>
        <taxon>Bacillariophycidae</taxon>
        <taxon>Naviculales</taxon>
        <taxon>Naviculaceae</taxon>
        <taxon>Seminavis</taxon>
    </lineage>
</organism>
<reference evidence="1" key="1">
    <citation type="submission" date="2020-06" db="EMBL/GenBank/DDBJ databases">
        <authorList>
            <consortium name="Plant Systems Biology data submission"/>
        </authorList>
    </citation>
    <scope>NUCLEOTIDE SEQUENCE</scope>
    <source>
        <strain evidence="1">D6</strain>
    </source>
</reference>
<protein>
    <submittedName>
        <fullName evidence="1">Uncharacterized protein</fullName>
    </submittedName>
</protein>
<accession>A0A9N8HGQ2</accession>
<sequence length="180" mass="20454">MSPLTPTGKFMLLLDQNQNQNQQILVQVSTYIDYPLAARVPFLQRHVNSLTHISVSPFRFFCTAVTPNSPYCQEYSEQGIPLGLELWKALADKALHRDTSTLQMVLYLGVFFLIAILFVFMEAMIKVPLTIWIVLLGMQRLVFTKYNSLRKQEQLNSARKNATNKVKNATKGGAAKLKFV</sequence>
<dbReference type="AlphaFoldDB" id="A0A9N8HGQ2"/>
<name>A0A9N8HGQ2_9STRA</name>
<comment type="caution">
    <text evidence="1">The sequence shown here is derived from an EMBL/GenBank/DDBJ whole genome shotgun (WGS) entry which is preliminary data.</text>
</comment>
<proteinExistence type="predicted"/>
<evidence type="ECO:0000313" key="1">
    <source>
        <dbReference type="EMBL" id="CAB9514403.1"/>
    </source>
</evidence>